<dbReference type="InterPro" id="IPR036291">
    <property type="entry name" value="NAD(P)-bd_dom_sf"/>
</dbReference>
<feature type="region of interest" description="Disordered" evidence="3">
    <location>
        <begin position="90"/>
        <end position="151"/>
    </location>
</feature>
<keyword evidence="6" id="KW-1185">Reference proteome</keyword>
<accession>A0ABP8RSF5</accession>
<sequence length="151" mass="16324">MFLQLARELGIRVLGTDRASGSEHVQAHGATLIVFEHEDVLARCRELTGGRGVDSAYDGVGGTVRTSWRALRPCGRLVWFGMSSMVGRWGAGPARHRRAARHRGRRIRREPPAERQTRDAVQHPAAGPRPSCDPPAAHEDCGATSTGGAGR</sequence>
<keyword evidence="1" id="KW-0521">NADP</keyword>
<evidence type="ECO:0000256" key="1">
    <source>
        <dbReference type="ARBA" id="ARBA00022857"/>
    </source>
</evidence>
<protein>
    <recommendedName>
        <fullName evidence="4">Alcohol dehydrogenase-like C-terminal domain-containing protein</fullName>
    </recommendedName>
</protein>
<dbReference type="InterPro" id="IPR013149">
    <property type="entry name" value="ADH-like_C"/>
</dbReference>
<dbReference type="PANTHER" id="PTHR48106">
    <property type="entry name" value="QUINONE OXIDOREDUCTASE PIG3-RELATED"/>
    <property type="match status" value="1"/>
</dbReference>
<evidence type="ECO:0000256" key="2">
    <source>
        <dbReference type="ARBA" id="ARBA00023002"/>
    </source>
</evidence>
<dbReference type="Proteomes" id="UP001501598">
    <property type="component" value="Unassembled WGS sequence"/>
</dbReference>
<evidence type="ECO:0000256" key="3">
    <source>
        <dbReference type="SAM" id="MobiDB-lite"/>
    </source>
</evidence>
<dbReference type="PANTHER" id="PTHR48106:SF13">
    <property type="entry name" value="QUINONE OXIDOREDUCTASE-RELATED"/>
    <property type="match status" value="1"/>
</dbReference>
<dbReference type="SUPFAM" id="SSF51735">
    <property type="entry name" value="NAD(P)-binding Rossmann-fold domains"/>
    <property type="match status" value="1"/>
</dbReference>
<organism evidence="5 6">
    <name type="scientific">Pseudonocardia xishanensis</name>
    <dbReference type="NCBI Taxonomy" id="630995"/>
    <lineage>
        <taxon>Bacteria</taxon>
        <taxon>Bacillati</taxon>
        <taxon>Actinomycetota</taxon>
        <taxon>Actinomycetes</taxon>
        <taxon>Pseudonocardiales</taxon>
        <taxon>Pseudonocardiaceae</taxon>
        <taxon>Pseudonocardia</taxon>
    </lineage>
</organism>
<evidence type="ECO:0000313" key="6">
    <source>
        <dbReference type="Proteomes" id="UP001501598"/>
    </source>
</evidence>
<comment type="caution">
    <text evidence="5">The sequence shown here is derived from an EMBL/GenBank/DDBJ whole genome shotgun (WGS) entry which is preliminary data.</text>
</comment>
<name>A0ABP8RSF5_9PSEU</name>
<evidence type="ECO:0000313" key="5">
    <source>
        <dbReference type="EMBL" id="GAA4545845.1"/>
    </source>
</evidence>
<dbReference type="Pfam" id="PF00107">
    <property type="entry name" value="ADH_zinc_N"/>
    <property type="match status" value="1"/>
</dbReference>
<evidence type="ECO:0000259" key="4">
    <source>
        <dbReference type="Pfam" id="PF00107"/>
    </source>
</evidence>
<dbReference type="RefSeq" id="WP_345416789.1">
    <property type="nucleotide sequence ID" value="NZ_BAABGT010000032.1"/>
</dbReference>
<dbReference type="EMBL" id="BAABGT010000032">
    <property type="protein sequence ID" value="GAA4545845.1"/>
    <property type="molecule type" value="Genomic_DNA"/>
</dbReference>
<dbReference type="Gene3D" id="3.40.50.720">
    <property type="entry name" value="NAD(P)-binding Rossmann-like Domain"/>
    <property type="match status" value="1"/>
</dbReference>
<proteinExistence type="predicted"/>
<keyword evidence="2" id="KW-0560">Oxidoreductase</keyword>
<feature type="compositionally biased region" description="Basic and acidic residues" evidence="3">
    <location>
        <begin position="109"/>
        <end position="121"/>
    </location>
</feature>
<gene>
    <name evidence="5" type="ORF">GCM10023175_26550</name>
</gene>
<reference evidence="6" key="1">
    <citation type="journal article" date="2019" name="Int. J. Syst. Evol. Microbiol.">
        <title>The Global Catalogue of Microorganisms (GCM) 10K type strain sequencing project: providing services to taxonomists for standard genome sequencing and annotation.</title>
        <authorList>
            <consortium name="The Broad Institute Genomics Platform"/>
            <consortium name="The Broad Institute Genome Sequencing Center for Infectious Disease"/>
            <person name="Wu L."/>
            <person name="Ma J."/>
        </authorList>
    </citation>
    <scope>NUCLEOTIDE SEQUENCE [LARGE SCALE GENOMIC DNA]</scope>
    <source>
        <strain evidence="6">JCM 17906</strain>
    </source>
</reference>
<feature type="domain" description="Alcohol dehydrogenase-like C-terminal" evidence="4">
    <location>
        <begin position="1"/>
        <end position="84"/>
    </location>
</feature>
<feature type="compositionally biased region" description="Basic residues" evidence="3">
    <location>
        <begin position="94"/>
        <end position="108"/>
    </location>
</feature>